<evidence type="ECO:0000313" key="3">
    <source>
        <dbReference type="EMBL" id="DAF59432.1"/>
    </source>
</evidence>
<protein>
    <submittedName>
        <fullName evidence="3">Repressor domain protein</fullName>
    </submittedName>
</protein>
<dbReference type="PANTHER" id="PTHR36180">
    <property type="entry name" value="DNA-BINDING PROTEIN-RELATED-RELATED"/>
    <property type="match status" value="1"/>
</dbReference>
<evidence type="ECO:0000256" key="1">
    <source>
        <dbReference type="SAM" id="Coils"/>
    </source>
</evidence>
<accession>A0A8S5T8I5</accession>
<organism evidence="3">
    <name type="scientific">Caudovirales sp. ctIZM3</name>
    <dbReference type="NCBI Taxonomy" id="2827633"/>
    <lineage>
        <taxon>Viruses</taxon>
        <taxon>Duplodnaviria</taxon>
        <taxon>Heunggongvirae</taxon>
        <taxon>Uroviricota</taxon>
        <taxon>Caudoviricetes</taxon>
    </lineage>
</organism>
<dbReference type="PROSITE" id="PS51750">
    <property type="entry name" value="BRO_N"/>
    <property type="match status" value="1"/>
</dbReference>
<feature type="domain" description="Bro-N" evidence="2">
    <location>
        <begin position="3"/>
        <end position="112"/>
    </location>
</feature>
<sequence>MENNQVQVFNNVEFGDVRVIMQGEQPWFVGKDVASMLGYGNPRQALKTNVEEEDKMILQKSSEWTLEIPNRGLTIINESGLYALILSSKLPSAKQFKHWVTSEVLPAIRKEGMYMTTEVAEQAVDDTAAYLAKALRVANDVLEKQKQELKKLTFSNKSLQADKMHLQGTIKETILPTLVRRRNYKTASDYTVTKIAGIFDMKRTLLYQVLVDAGWFKQEFVDHGKYYPTLAAPKGSFYIEQSSYNNCPTEQVRVTEAGLMHIKDLLRTEGYIA</sequence>
<dbReference type="SMART" id="SM01040">
    <property type="entry name" value="Bro-N"/>
    <property type="match status" value="1"/>
</dbReference>
<keyword evidence="1" id="KW-0175">Coiled coil</keyword>
<reference evidence="3" key="1">
    <citation type="journal article" date="2021" name="Proc. Natl. Acad. Sci. U.S.A.">
        <title>A Catalog of Tens of Thousands of Viruses from Human Metagenomes Reveals Hidden Associations with Chronic Diseases.</title>
        <authorList>
            <person name="Tisza M.J."/>
            <person name="Buck C.B."/>
        </authorList>
    </citation>
    <scope>NUCLEOTIDE SEQUENCE</scope>
    <source>
        <strain evidence="3">CtIZM3</strain>
    </source>
</reference>
<dbReference type="Pfam" id="PF02498">
    <property type="entry name" value="Bro-N"/>
    <property type="match status" value="1"/>
</dbReference>
<dbReference type="EMBL" id="BK032770">
    <property type="protein sequence ID" value="DAF59432.1"/>
    <property type="molecule type" value="Genomic_DNA"/>
</dbReference>
<name>A0A8S5T8I5_9CAUD</name>
<dbReference type="InterPro" id="IPR003497">
    <property type="entry name" value="BRO_N_domain"/>
</dbReference>
<dbReference type="PANTHER" id="PTHR36180:SF2">
    <property type="entry name" value="BRO FAMILY PROTEIN"/>
    <property type="match status" value="1"/>
</dbReference>
<evidence type="ECO:0000259" key="2">
    <source>
        <dbReference type="PROSITE" id="PS51750"/>
    </source>
</evidence>
<proteinExistence type="predicted"/>
<feature type="coiled-coil region" evidence="1">
    <location>
        <begin position="132"/>
        <end position="162"/>
    </location>
</feature>